<evidence type="ECO:0000259" key="2">
    <source>
        <dbReference type="Pfam" id="PF20152"/>
    </source>
</evidence>
<sequence length="335" mass="36959">MSSAAAESTYLGVFLGSYMSAMFYGLTSLQVFFYFRAERTKRDDRILKLMVAVLWVMDTADSVMIAMAVYFVDISHPQDALVAPIYWAFLAAFFIESIMEGAMRSFYCHRIWKLSHHNFGLTGAAIILALVALVFSLWIPAAGIHLSPFGIRSFKSITLTFVISCVIADTLIACTMAYLLWKMNKATSRQQTSTVIHGLILYAVSTGLLTSIVAIALLITYLASASLAYSGVRLVVGKLYFNAFLANLNTRPYLRNQLSHLPGSTELESQPTSGSESHGLRFLPGRHRAVVHDTNLGTKTTHAKTMKPHLDTEVALNQNTHVVKILSNSSAEECV</sequence>
<dbReference type="Pfam" id="PF20152">
    <property type="entry name" value="DUF6534"/>
    <property type="match status" value="1"/>
</dbReference>
<feature type="domain" description="DUF6534" evidence="2">
    <location>
        <begin position="166"/>
        <end position="252"/>
    </location>
</feature>
<reference evidence="3" key="1">
    <citation type="submission" date="2023-03" db="EMBL/GenBank/DDBJ databases">
        <title>Massive genome expansion in bonnet fungi (Mycena s.s.) driven by repeated elements and novel gene families across ecological guilds.</title>
        <authorList>
            <consortium name="Lawrence Berkeley National Laboratory"/>
            <person name="Harder C.B."/>
            <person name="Miyauchi S."/>
            <person name="Viragh M."/>
            <person name="Kuo A."/>
            <person name="Thoen E."/>
            <person name="Andreopoulos B."/>
            <person name="Lu D."/>
            <person name="Skrede I."/>
            <person name="Drula E."/>
            <person name="Henrissat B."/>
            <person name="Morin E."/>
            <person name="Kohler A."/>
            <person name="Barry K."/>
            <person name="LaButti K."/>
            <person name="Morin E."/>
            <person name="Salamov A."/>
            <person name="Lipzen A."/>
            <person name="Mereny Z."/>
            <person name="Hegedus B."/>
            <person name="Baldrian P."/>
            <person name="Stursova M."/>
            <person name="Weitz H."/>
            <person name="Taylor A."/>
            <person name="Grigoriev I.V."/>
            <person name="Nagy L.G."/>
            <person name="Martin F."/>
            <person name="Kauserud H."/>
        </authorList>
    </citation>
    <scope>NUCLEOTIDE SEQUENCE</scope>
    <source>
        <strain evidence="3">9284</strain>
    </source>
</reference>
<feature type="transmembrane region" description="Helical" evidence="1">
    <location>
        <begin position="159"/>
        <end position="179"/>
    </location>
</feature>
<evidence type="ECO:0000256" key="1">
    <source>
        <dbReference type="SAM" id="Phobius"/>
    </source>
</evidence>
<feature type="transmembrane region" description="Helical" evidence="1">
    <location>
        <begin position="84"/>
        <end position="107"/>
    </location>
</feature>
<dbReference type="Proteomes" id="UP001221142">
    <property type="component" value="Unassembled WGS sequence"/>
</dbReference>
<dbReference type="PANTHER" id="PTHR40465">
    <property type="entry name" value="CHROMOSOME 1, WHOLE GENOME SHOTGUN SEQUENCE"/>
    <property type="match status" value="1"/>
</dbReference>
<feature type="transmembrane region" description="Helical" evidence="1">
    <location>
        <begin position="12"/>
        <end position="35"/>
    </location>
</feature>
<dbReference type="AlphaFoldDB" id="A0AAD7BLW7"/>
<dbReference type="PANTHER" id="PTHR40465:SF1">
    <property type="entry name" value="DUF6534 DOMAIN-CONTAINING PROTEIN"/>
    <property type="match status" value="1"/>
</dbReference>
<organism evidence="3 4">
    <name type="scientific">Roridomyces roridus</name>
    <dbReference type="NCBI Taxonomy" id="1738132"/>
    <lineage>
        <taxon>Eukaryota</taxon>
        <taxon>Fungi</taxon>
        <taxon>Dikarya</taxon>
        <taxon>Basidiomycota</taxon>
        <taxon>Agaricomycotina</taxon>
        <taxon>Agaricomycetes</taxon>
        <taxon>Agaricomycetidae</taxon>
        <taxon>Agaricales</taxon>
        <taxon>Marasmiineae</taxon>
        <taxon>Mycenaceae</taxon>
        <taxon>Roridomyces</taxon>
    </lineage>
</organism>
<feature type="transmembrane region" description="Helical" evidence="1">
    <location>
        <begin position="199"/>
        <end position="221"/>
    </location>
</feature>
<evidence type="ECO:0000313" key="4">
    <source>
        <dbReference type="Proteomes" id="UP001221142"/>
    </source>
</evidence>
<proteinExistence type="predicted"/>
<keyword evidence="1" id="KW-1133">Transmembrane helix</keyword>
<name>A0AAD7BLW7_9AGAR</name>
<accession>A0AAD7BLW7</accession>
<protein>
    <recommendedName>
        <fullName evidence="2">DUF6534 domain-containing protein</fullName>
    </recommendedName>
</protein>
<evidence type="ECO:0000313" key="3">
    <source>
        <dbReference type="EMBL" id="KAJ7624830.1"/>
    </source>
</evidence>
<feature type="transmembrane region" description="Helical" evidence="1">
    <location>
        <begin position="47"/>
        <end position="72"/>
    </location>
</feature>
<keyword evidence="1" id="KW-0812">Transmembrane</keyword>
<dbReference type="EMBL" id="JARKIF010000013">
    <property type="protein sequence ID" value="KAJ7624830.1"/>
    <property type="molecule type" value="Genomic_DNA"/>
</dbReference>
<feature type="transmembrane region" description="Helical" evidence="1">
    <location>
        <begin position="119"/>
        <end position="139"/>
    </location>
</feature>
<keyword evidence="1" id="KW-0472">Membrane</keyword>
<dbReference type="InterPro" id="IPR045339">
    <property type="entry name" value="DUF6534"/>
</dbReference>
<keyword evidence="4" id="KW-1185">Reference proteome</keyword>
<gene>
    <name evidence="3" type="ORF">FB45DRAFT_924295</name>
</gene>
<comment type="caution">
    <text evidence="3">The sequence shown here is derived from an EMBL/GenBank/DDBJ whole genome shotgun (WGS) entry which is preliminary data.</text>
</comment>